<accession>A0A6N4V5S4</accession>
<sequence>MAPDPVAGNYRYFLPITTRWMDNDVYGHINNVTYYSYFDTVANHFLITEGGLDIHHAPVIALVVESQCTYRAPVAYPDRLRAGLRVDKLGNRSVTYGVAIFTDTDTEAVAHGQFVHVFVDRQSRRAVPIPEPIRTALETLIQS</sequence>
<dbReference type="Pfam" id="PF13279">
    <property type="entry name" value="4HBT_2"/>
    <property type="match status" value="1"/>
</dbReference>
<dbReference type="AlphaFoldDB" id="A0A6N4V5S4"/>
<evidence type="ECO:0000313" key="3">
    <source>
        <dbReference type="EMBL" id="BBX49368.1"/>
    </source>
</evidence>
<evidence type="ECO:0000256" key="2">
    <source>
        <dbReference type="ARBA" id="ARBA00022801"/>
    </source>
</evidence>
<name>A0A6N4V5S4_9MYCO</name>
<evidence type="ECO:0000313" key="4">
    <source>
        <dbReference type="Proteomes" id="UP000466785"/>
    </source>
</evidence>
<dbReference type="SUPFAM" id="SSF54637">
    <property type="entry name" value="Thioesterase/thiol ester dehydrase-isomerase"/>
    <property type="match status" value="1"/>
</dbReference>
<keyword evidence="4" id="KW-1185">Reference proteome</keyword>
<keyword evidence="2" id="KW-0378">Hydrolase</keyword>
<protein>
    <submittedName>
        <fullName evidence="3">Thioesterase</fullName>
    </submittedName>
</protein>
<dbReference type="InterPro" id="IPR029069">
    <property type="entry name" value="HotDog_dom_sf"/>
</dbReference>
<evidence type="ECO:0000256" key="1">
    <source>
        <dbReference type="ARBA" id="ARBA00005953"/>
    </source>
</evidence>
<comment type="similarity">
    <text evidence="1">Belongs to the 4-hydroxybenzoyl-CoA thioesterase family.</text>
</comment>
<dbReference type="EMBL" id="AP022570">
    <property type="protein sequence ID" value="BBX49368.1"/>
    <property type="molecule type" value="Genomic_DNA"/>
</dbReference>
<dbReference type="RefSeq" id="WP_163672242.1">
    <property type="nucleotide sequence ID" value="NZ_AP022570.1"/>
</dbReference>
<dbReference type="Gene3D" id="3.10.129.10">
    <property type="entry name" value="Hotdog Thioesterase"/>
    <property type="match status" value="1"/>
</dbReference>
<dbReference type="GO" id="GO:0047617">
    <property type="term" value="F:fatty acyl-CoA hydrolase activity"/>
    <property type="evidence" value="ECO:0007669"/>
    <property type="project" value="TreeGrafter"/>
</dbReference>
<gene>
    <name evidence="3" type="ORF">MPOR_03940</name>
</gene>
<dbReference type="InterPro" id="IPR050563">
    <property type="entry name" value="4-hydroxybenzoyl-CoA_TE"/>
</dbReference>
<dbReference type="Proteomes" id="UP000466785">
    <property type="component" value="Chromosome"/>
</dbReference>
<dbReference type="CDD" id="cd00586">
    <property type="entry name" value="4HBT"/>
    <property type="match status" value="1"/>
</dbReference>
<organism evidence="3 4">
    <name type="scientific">Mycolicibacterium poriferae</name>
    <dbReference type="NCBI Taxonomy" id="39694"/>
    <lineage>
        <taxon>Bacteria</taxon>
        <taxon>Bacillati</taxon>
        <taxon>Actinomycetota</taxon>
        <taxon>Actinomycetes</taxon>
        <taxon>Mycobacteriales</taxon>
        <taxon>Mycobacteriaceae</taxon>
        <taxon>Mycolicibacterium</taxon>
    </lineage>
</organism>
<dbReference type="KEGG" id="mpof:MPOR_03940"/>
<dbReference type="PANTHER" id="PTHR31793:SF27">
    <property type="entry name" value="NOVEL THIOESTERASE SUPERFAMILY DOMAIN AND SAPOSIN A-TYPE DOMAIN CONTAINING PROTEIN (0610012H03RIK)"/>
    <property type="match status" value="1"/>
</dbReference>
<dbReference type="PANTHER" id="PTHR31793">
    <property type="entry name" value="4-HYDROXYBENZOYL-COA THIOESTERASE FAMILY MEMBER"/>
    <property type="match status" value="1"/>
</dbReference>
<reference evidence="3 4" key="1">
    <citation type="journal article" date="2019" name="Emerg. Microbes Infect.">
        <title>Comprehensive subspecies identification of 175 nontuberculous mycobacteria species based on 7547 genomic profiles.</title>
        <authorList>
            <person name="Matsumoto Y."/>
            <person name="Kinjo T."/>
            <person name="Motooka D."/>
            <person name="Nabeya D."/>
            <person name="Jung N."/>
            <person name="Uechi K."/>
            <person name="Horii T."/>
            <person name="Iida T."/>
            <person name="Fujita J."/>
            <person name="Nakamura S."/>
        </authorList>
    </citation>
    <scope>NUCLEOTIDE SEQUENCE [LARGE SCALE GENOMIC DNA]</scope>
    <source>
        <strain evidence="3 4">JCM 12603</strain>
    </source>
</reference>
<proteinExistence type="inferred from homology"/>